<name>A0A1F6AXF3_9BACT</name>
<sequence length="534" mass="59561">MGFVIWTLTAALFFLVLLFTRSRSGLLGFAVADLVFWGLVLFGSSRLPKQNQGTALKRVGVPFFLLHFSFFLIVFLNGTHIDAVDRWATLGAWKSRLSSTAQPADHSAVTNEATASGYVAPLLESGGTESGKIRRYVWQGAISAWRSSTKTMLIGTGTETFAFAFYQFKPKGHNLTSEWDFLYNKAHNEYLNYLTTTGVLGLGSYLLFFGSFVLWFVKVQMSKLKAQSNVKAQSSKNSLDFGFDWKFDIWILELSLFAAWLSILVTNFFGFSVVVTQLFLFLFPAIIIAGNIRSDQHAVLVSLPFLASTHKRRIAAFIVMVAGLVIATRIGLLWYADTLFASGYRASRIDSYVQAADNIERAIALNPGEPLYYDEAGSALAGLAILAIEQKDATGAAAFIKQSVRASDTAITISPNNVNFWKTRTKIYYTFSAFDGAFNDAAIEALEHAQKLSPADPKIPYNLAILTGRNGQNDRSIELLKHTIDLKQNYRDAYYALWVFYKEIKKPELGRAILADYLTKVDPADKDFQERMNE</sequence>
<dbReference type="STRING" id="1798396.A2973_02330"/>
<dbReference type="EMBL" id="MFJZ01000048">
    <property type="protein sequence ID" value="OGG29340.1"/>
    <property type="molecule type" value="Genomic_DNA"/>
</dbReference>
<evidence type="ECO:0000256" key="1">
    <source>
        <dbReference type="ARBA" id="ARBA00004141"/>
    </source>
</evidence>
<dbReference type="SUPFAM" id="SSF48452">
    <property type="entry name" value="TPR-like"/>
    <property type="match status" value="1"/>
</dbReference>
<evidence type="ECO:0000256" key="3">
    <source>
        <dbReference type="ARBA" id="ARBA00022989"/>
    </source>
</evidence>
<feature type="transmembrane region" description="Helical" evidence="6">
    <location>
        <begin position="59"/>
        <end position="78"/>
    </location>
</feature>
<comment type="subcellular location">
    <subcellularLocation>
        <location evidence="1">Membrane</location>
        <topology evidence="1">Multi-pass membrane protein</topology>
    </subcellularLocation>
</comment>
<proteinExistence type="predicted"/>
<gene>
    <name evidence="8" type="ORF">A2973_02330</name>
</gene>
<keyword evidence="4 6" id="KW-0472">Membrane</keyword>
<evidence type="ECO:0000256" key="6">
    <source>
        <dbReference type="SAM" id="Phobius"/>
    </source>
</evidence>
<feature type="domain" description="O-antigen ligase-related" evidence="7">
    <location>
        <begin position="9"/>
        <end position="205"/>
    </location>
</feature>
<evidence type="ECO:0000313" key="8">
    <source>
        <dbReference type="EMBL" id="OGG29340.1"/>
    </source>
</evidence>
<feature type="transmembrane region" description="Helical" evidence="6">
    <location>
        <begin position="314"/>
        <end position="336"/>
    </location>
</feature>
<dbReference type="InterPro" id="IPR007016">
    <property type="entry name" value="O-antigen_ligase-rel_domated"/>
</dbReference>
<comment type="caution">
    <text evidence="8">The sequence shown here is derived from an EMBL/GenBank/DDBJ whole genome shotgun (WGS) entry which is preliminary data.</text>
</comment>
<dbReference type="InterPro" id="IPR019734">
    <property type="entry name" value="TPR_rpt"/>
</dbReference>
<keyword evidence="3 6" id="KW-1133">Transmembrane helix</keyword>
<dbReference type="Pfam" id="PF04932">
    <property type="entry name" value="Wzy_C"/>
    <property type="match status" value="1"/>
</dbReference>
<evidence type="ECO:0000259" key="7">
    <source>
        <dbReference type="Pfam" id="PF04932"/>
    </source>
</evidence>
<reference evidence="8 9" key="1">
    <citation type="journal article" date="2016" name="Nat. Commun.">
        <title>Thousands of microbial genomes shed light on interconnected biogeochemical processes in an aquifer system.</title>
        <authorList>
            <person name="Anantharaman K."/>
            <person name="Brown C.T."/>
            <person name="Hug L.A."/>
            <person name="Sharon I."/>
            <person name="Castelle C.J."/>
            <person name="Probst A.J."/>
            <person name="Thomas B.C."/>
            <person name="Singh A."/>
            <person name="Wilkins M.J."/>
            <person name="Karaoz U."/>
            <person name="Brodie E.L."/>
            <person name="Williams K.H."/>
            <person name="Hubbard S.S."/>
            <person name="Banfield J.F."/>
        </authorList>
    </citation>
    <scope>NUCLEOTIDE SEQUENCE [LARGE SCALE GENOMIC DNA]</scope>
</reference>
<feature type="repeat" description="TPR" evidence="5">
    <location>
        <begin position="336"/>
        <end position="369"/>
    </location>
</feature>
<dbReference type="Gene3D" id="1.25.40.10">
    <property type="entry name" value="Tetratricopeptide repeat domain"/>
    <property type="match status" value="2"/>
</dbReference>
<evidence type="ECO:0000256" key="4">
    <source>
        <dbReference type="ARBA" id="ARBA00023136"/>
    </source>
</evidence>
<evidence type="ECO:0000256" key="5">
    <source>
        <dbReference type="PROSITE-ProRule" id="PRU00339"/>
    </source>
</evidence>
<feature type="transmembrane region" description="Helical" evidence="6">
    <location>
        <begin position="275"/>
        <end position="293"/>
    </location>
</feature>
<feature type="transmembrane region" description="Helical" evidence="6">
    <location>
        <begin position="190"/>
        <end position="217"/>
    </location>
</feature>
<dbReference type="AlphaFoldDB" id="A0A1F6AXF3"/>
<feature type="transmembrane region" description="Helical" evidence="6">
    <location>
        <begin position="249"/>
        <end position="269"/>
    </location>
</feature>
<dbReference type="InterPro" id="IPR051533">
    <property type="entry name" value="WaaL-like"/>
</dbReference>
<dbReference type="Proteomes" id="UP000176409">
    <property type="component" value="Unassembled WGS sequence"/>
</dbReference>
<organism evidence="8 9">
    <name type="scientific">Candidatus Gottesmanbacteria bacterium RIFCSPLOWO2_01_FULL_49_10</name>
    <dbReference type="NCBI Taxonomy" id="1798396"/>
    <lineage>
        <taxon>Bacteria</taxon>
        <taxon>Candidatus Gottesmaniibacteriota</taxon>
    </lineage>
</organism>
<evidence type="ECO:0000313" key="9">
    <source>
        <dbReference type="Proteomes" id="UP000176409"/>
    </source>
</evidence>
<dbReference type="PROSITE" id="PS50005">
    <property type="entry name" value="TPR"/>
    <property type="match status" value="1"/>
</dbReference>
<protein>
    <recommendedName>
        <fullName evidence="7">O-antigen ligase-related domain-containing protein</fullName>
    </recommendedName>
</protein>
<keyword evidence="5" id="KW-0802">TPR repeat</keyword>
<evidence type="ECO:0000256" key="2">
    <source>
        <dbReference type="ARBA" id="ARBA00022692"/>
    </source>
</evidence>
<dbReference type="GO" id="GO:0016020">
    <property type="term" value="C:membrane"/>
    <property type="evidence" value="ECO:0007669"/>
    <property type="project" value="UniProtKB-SubCell"/>
</dbReference>
<dbReference type="InterPro" id="IPR011990">
    <property type="entry name" value="TPR-like_helical_dom_sf"/>
</dbReference>
<accession>A0A1F6AXF3</accession>
<feature type="transmembrane region" description="Helical" evidence="6">
    <location>
        <begin position="28"/>
        <end position="47"/>
    </location>
</feature>
<dbReference type="PANTHER" id="PTHR37422">
    <property type="entry name" value="TEICHURONIC ACID BIOSYNTHESIS PROTEIN TUAE"/>
    <property type="match status" value="1"/>
</dbReference>
<dbReference type="PANTHER" id="PTHR37422:SF23">
    <property type="entry name" value="TEICHURONIC ACID BIOSYNTHESIS PROTEIN TUAE"/>
    <property type="match status" value="1"/>
</dbReference>
<keyword evidence="2 6" id="KW-0812">Transmembrane</keyword>